<dbReference type="Proteomes" id="UP001281447">
    <property type="component" value="Unassembled WGS sequence"/>
</dbReference>
<accession>A0ABU5C3N5</accession>
<dbReference type="EMBL" id="JAWDIP010000003">
    <property type="protein sequence ID" value="MDY0393189.1"/>
    <property type="molecule type" value="Genomic_DNA"/>
</dbReference>
<gene>
    <name evidence="1" type="ORF">RWE15_00520</name>
</gene>
<protein>
    <submittedName>
        <fullName evidence="1">DUF1805 domain-containing protein</fullName>
    </submittedName>
</protein>
<dbReference type="Gene3D" id="3.30.1980.10">
    <property type="entry name" value="Hypothetical protein YunC"/>
    <property type="match status" value="1"/>
</dbReference>
<keyword evidence="2" id="KW-1185">Reference proteome</keyword>
<name>A0ABU5C3N5_9BACI</name>
<dbReference type="SUPFAM" id="SSF102891">
    <property type="entry name" value="Hypothetical protein Ta1206"/>
    <property type="match status" value="1"/>
</dbReference>
<dbReference type="RefSeq" id="WP_390357869.1">
    <property type="nucleotide sequence ID" value="NZ_JBHUIZ010000017.1"/>
</dbReference>
<evidence type="ECO:0000313" key="1">
    <source>
        <dbReference type="EMBL" id="MDY0393189.1"/>
    </source>
</evidence>
<organism evidence="1 2">
    <name type="scientific">Tigheibacillus halophilus</name>
    <dbReference type="NCBI Taxonomy" id="361280"/>
    <lineage>
        <taxon>Bacteria</taxon>
        <taxon>Bacillati</taxon>
        <taxon>Bacillota</taxon>
        <taxon>Bacilli</taxon>
        <taxon>Bacillales</taxon>
        <taxon>Bacillaceae</taxon>
        <taxon>Tigheibacillus</taxon>
    </lineage>
</organism>
<reference evidence="1 2" key="1">
    <citation type="submission" date="2023-10" db="EMBL/GenBank/DDBJ databases">
        <title>Virgibacillus halophilus 5B73C genome.</title>
        <authorList>
            <person name="Miliotis G."/>
            <person name="Sengupta P."/>
            <person name="Hameed A."/>
            <person name="Chuvochina M."/>
            <person name="Mcdonagh F."/>
            <person name="Simpson A.C."/>
            <person name="Singh N.K."/>
            <person name="Rekha P.D."/>
            <person name="Raman K."/>
            <person name="Hugenholtz P."/>
            <person name="Venkateswaran K."/>
        </authorList>
    </citation>
    <scope>NUCLEOTIDE SEQUENCE [LARGE SCALE GENOMIC DNA]</scope>
    <source>
        <strain evidence="1 2">5B73C</strain>
    </source>
</reference>
<dbReference type="InterPro" id="IPR036493">
    <property type="entry name" value="YunC_sf"/>
</dbReference>
<proteinExistence type="predicted"/>
<comment type="caution">
    <text evidence="1">The sequence shown here is derived from an EMBL/GenBank/DDBJ whole genome shotgun (WGS) entry which is preliminary data.</text>
</comment>
<evidence type="ECO:0000313" key="2">
    <source>
        <dbReference type="Proteomes" id="UP001281447"/>
    </source>
</evidence>
<dbReference type="Pfam" id="PF08827">
    <property type="entry name" value="DUF1805"/>
    <property type="match status" value="1"/>
</dbReference>
<sequence>MIETGSLEIAGEAFTTVSVALPKTNLLIITNETGYIMCAALDVDLLNEKLADRHVIAGRANGVRTIDQLLYAPLEKVTDAAKEGFGWEVGMSGKEALSKLTNCTA</sequence>
<dbReference type="InterPro" id="IPR014931">
    <property type="entry name" value="DUF1805"/>
</dbReference>